<reference evidence="1 2" key="1">
    <citation type="submission" date="2020-10" db="EMBL/GenBank/DDBJ databases">
        <title>Streptomyces ferrugineus complate genome analysis.</title>
        <authorList>
            <person name="Anwar N."/>
        </authorList>
    </citation>
    <scope>NUCLEOTIDE SEQUENCE [LARGE SCALE GENOMIC DNA]</scope>
    <source>
        <strain evidence="1 2">CCTCC AA2014009</strain>
    </source>
</reference>
<evidence type="ECO:0000313" key="2">
    <source>
        <dbReference type="Proteomes" id="UP000594205"/>
    </source>
</evidence>
<proteinExistence type="predicted"/>
<dbReference type="KEGG" id="sfeu:IM697_23730"/>
<accession>A0A7M2SBZ6</accession>
<organism evidence="1 2">
    <name type="scientific">Streptomyces ferrugineus</name>
    <dbReference type="NCBI Taxonomy" id="1413221"/>
    <lineage>
        <taxon>Bacteria</taxon>
        <taxon>Bacillati</taxon>
        <taxon>Actinomycetota</taxon>
        <taxon>Actinomycetes</taxon>
        <taxon>Kitasatosporales</taxon>
        <taxon>Streptomycetaceae</taxon>
        <taxon>Streptomyces</taxon>
    </lineage>
</organism>
<protein>
    <submittedName>
        <fullName evidence="1">Uncharacterized protein</fullName>
    </submittedName>
</protein>
<evidence type="ECO:0000313" key="1">
    <source>
        <dbReference type="EMBL" id="QOV33255.1"/>
    </source>
</evidence>
<keyword evidence="2" id="KW-1185">Reference proteome</keyword>
<dbReference type="AlphaFoldDB" id="A0A7M2SBZ6"/>
<gene>
    <name evidence="1" type="ORF">IM697_23730</name>
</gene>
<dbReference type="EMBL" id="CP063373">
    <property type="protein sequence ID" value="QOV33255.1"/>
    <property type="molecule type" value="Genomic_DNA"/>
</dbReference>
<name>A0A7M2SBZ6_9ACTN</name>
<dbReference type="RefSeq" id="WP_194038046.1">
    <property type="nucleotide sequence ID" value="NZ_CP063373.1"/>
</dbReference>
<sequence>MEKTSRADHRHDAAAQRLRFIPPSRAYLTCELPAPFPDVLDQLTYVTLDDCQQCRPALLDRVAGDERATLELVFWACFITSETYCGIPSRLVADDEPPDAPFRASATFRALARQYGAHGRIEDTVWIHRTAAQRREAADTAVTLVAGLSRWSTDFLYQ</sequence>
<dbReference type="Proteomes" id="UP000594205">
    <property type="component" value="Chromosome"/>
</dbReference>